<reference evidence="2 3" key="1">
    <citation type="submission" date="2017-07" db="EMBL/GenBank/DDBJ databases">
        <authorList>
            <person name="Talla V."/>
            <person name="Backstrom N."/>
        </authorList>
    </citation>
    <scope>NUCLEOTIDE SEQUENCE [LARGE SCALE GENOMIC DNA]</scope>
</reference>
<evidence type="ECO:0000313" key="3">
    <source>
        <dbReference type="Proteomes" id="UP000324832"/>
    </source>
</evidence>
<name>A0A5E4R9R0_9NEOP</name>
<dbReference type="Proteomes" id="UP000324832">
    <property type="component" value="Unassembled WGS sequence"/>
</dbReference>
<organism evidence="2 3">
    <name type="scientific">Leptidea sinapis</name>
    <dbReference type="NCBI Taxonomy" id="189913"/>
    <lineage>
        <taxon>Eukaryota</taxon>
        <taxon>Metazoa</taxon>
        <taxon>Ecdysozoa</taxon>
        <taxon>Arthropoda</taxon>
        <taxon>Hexapoda</taxon>
        <taxon>Insecta</taxon>
        <taxon>Pterygota</taxon>
        <taxon>Neoptera</taxon>
        <taxon>Endopterygota</taxon>
        <taxon>Lepidoptera</taxon>
        <taxon>Glossata</taxon>
        <taxon>Ditrysia</taxon>
        <taxon>Papilionoidea</taxon>
        <taxon>Pieridae</taxon>
        <taxon>Dismorphiinae</taxon>
        <taxon>Leptidea</taxon>
    </lineage>
</organism>
<feature type="compositionally biased region" description="Basic and acidic residues" evidence="1">
    <location>
        <begin position="33"/>
        <end position="48"/>
    </location>
</feature>
<gene>
    <name evidence="2" type="ORF">LSINAPIS_LOCUS15449</name>
</gene>
<protein>
    <submittedName>
        <fullName evidence="2">Uncharacterized protein</fullName>
    </submittedName>
</protein>
<sequence>MTAEPENNSFALKFKEIHTILLKSNFFETSNNCEKKPSSAKNQGDHSTAECPGLEQNAECPGLEQNAECPGLEQKAECPSLEQSAEPHTSAKRNKFTANYQASRKALKNQRRAEKRRRQVPYSKYQYLLPASNKSTPSISLDQLDPTYPPPAPFCKRLRSPALQPRDFFADIPVALDFLSHVDFNELKAFGRKLRDTEKDPQTRLRTISEHLGVISTIACYSVPAEFSI</sequence>
<feature type="compositionally biased region" description="Basic residues" evidence="1">
    <location>
        <begin position="105"/>
        <end position="118"/>
    </location>
</feature>
<dbReference type="AlphaFoldDB" id="A0A5E4R9R0"/>
<dbReference type="EMBL" id="FZQP02007058">
    <property type="protein sequence ID" value="VVD06013.1"/>
    <property type="molecule type" value="Genomic_DNA"/>
</dbReference>
<evidence type="ECO:0000256" key="1">
    <source>
        <dbReference type="SAM" id="MobiDB-lite"/>
    </source>
</evidence>
<keyword evidence="3" id="KW-1185">Reference proteome</keyword>
<feature type="region of interest" description="Disordered" evidence="1">
    <location>
        <begin position="78"/>
        <end position="118"/>
    </location>
</feature>
<accession>A0A5E4R9R0</accession>
<proteinExistence type="predicted"/>
<feature type="region of interest" description="Disordered" evidence="1">
    <location>
        <begin position="31"/>
        <end position="57"/>
    </location>
</feature>
<evidence type="ECO:0000313" key="2">
    <source>
        <dbReference type="EMBL" id="VVD06013.1"/>
    </source>
</evidence>